<evidence type="ECO:0000313" key="2">
    <source>
        <dbReference type="EMBL" id="KAK3688967.1"/>
    </source>
</evidence>
<comment type="caution">
    <text evidence="2">The sequence shown here is derived from an EMBL/GenBank/DDBJ whole genome shotgun (WGS) entry which is preliminary data.</text>
</comment>
<accession>A0AAE1CCW9</accession>
<feature type="region of interest" description="Disordered" evidence="1">
    <location>
        <begin position="1"/>
        <end position="69"/>
    </location>
</feature>
<dbReference type="Proteomes" id="UP001270362">
    <property type="component" value="Unassembled WGS sequence"/>
</dbReference>
<protein>
    <submittedName>
        <fullName evidence="2">Uncharacterized protein</fullName>
    </submittedName>
</protein>
<gene>
    <name evidence="2" type="ORF">B0T22DRAFT_536018</name>
</gene>
<feature type="non-terminal residue" evidence="2">
    <location>
        <position position="1"/>
    </location>
</feature>
<reference evidence="2" key="2">
    <citation type="submission" date="2023-06" db="EMBL/GenBank/DDBJ databases">
        <authorList>
            <consortium name="Lawrence Berkeley National Laboratory"/>
            <person name="Haridas S."/>
            <person name="Hensen N."/>
            <person name="Bonometti L."/>
            <person name="Westerberg I."/>
            <person name="Brannstrom I.O."/>
            <person name="Guillou S."/>
            <person name="Cros-Aarteil S."/>
            <person name="Calhoun S."/>
            <person name="Kuo A."/>
            <person name="Mondo S."/>
            <person name="Pangilinan J."/>
            <person name="Riley R."/>
            <person name="Labutti K."/>
            <person name="Andreopoulos B."/>
            <person name="Lipzen A."/>
            <person name="Chen C."/>
            <person name="Yanf M."/>
            <person name="Daum C."/>
            <person name="Ng V."/>
            <person name="Clum A."/>
            <person name="Steindorff A."/>
            <person name="Ohm R."/>
            <person name="Martin F."/>
            <person name="Silar P."/>
            <person name="Natvig D."/>
            <person name="Lalanne C."/>
            <person name="Gautier V."/>
            <person name="Ament-Velasquez S.L."/>
            <person name="Kruys A."/>
            <person name="Hutchinson M.I."/>
            <person name="Powell A.J."/>
            <person name="Barry K."/>
            <person name="Miller A.N."/>
            <person name="Grigoriev I.V."/>
            <person name="Debuchy R."/>
            <person name="Gladieux P."/>
            <person name="Thoren M.H."/>
            <person name="Johannesson H."/>
        </authorList>
    </citation>
    <scope>NUCLEOTIDE SEQUENCE</scope>
    <source>
        <strain evidence="2">CBS 314.62</strain>
    </source>
</reference>
<feature type="region of interest" description="Disordered" evidence="1">
    <location>
        <begin position="164"/>
        <end position="229"/>
    </location>
</feature>
<keyword evidence="3" id="KW-1185">Reference proteome</keyword>
<sequence>GARHGRPRHGRPRHGRPRHGRPRHGRPRHGRPRHGAPDLLARRRGPRLSGQLPHEHGAHVRARQQHAPTRARLPAHALHPPAVHDPAGPRGLPAGRHRGRRVRHRDHARALPLPPVPARAPPGRAAEACCCVRRRAQDVQEDAARAGPPRRRGRQCPPPAAVLAREGRDAHAQHRRRAPGLGHAPGSDVAGPRGRRVHLDGHRPRARPAVARDPGGARPRAGSAHGRRHEGDYVSLRHCVDFSSGHQDFWHVVVSLKLDGTGL</sequence>
<evidence type="ECO:0000313" key="3">
    <source>
        <dbReference type="Proteomes" id="UP001270362"/>
    </source>
</evidence>
<proteinExistence type="predicted"/>
<dbReference type="EMBL" id="JAULSO010000002">
    <property type="protein sequence ID" value="KAK3688967.1"/>
    <property type="molecule type" value="Genomic_DNA"/>
</dbReference>
<feature type="compositionally biased region" description="Low complexity" evidence="1">
    <location>
        <begin position="207"/>
        <end position="224"/>
    </location>
</feature>
<organism evidence="2 3">
    <name type="scientific">Podospora appendiculata</name>
    <dbReference type="NCBI Taxonomy" id="314037"/>
    <lineage>
        <taxon>Eukaryota</taxon>
        <taxon>Fungi</taxon>
        <taxon>Dikarya</taxon>
        <taxon>Ascomycota</taxon>
        <taxon>Pezizomycotina</taxon>
        <taxon>Sordariomycetes</taxon>
        <taxon>Sordariomycetidae</taxon>
        <taxon>Sordariales</taxon>
        <taxon>Podosporaceae</taxon>
        <taxon>Podospora</taxon>
    </lineage>
</organism>
<feature type="compositionally biased region" description="Basic residues" evidence="1">
    <location>
        <begin position="1"/>
        <end position="34"/>
    </location>
</feature>
<dbReference type="AlphaFoldDB" id="A0AAE1CCW9"/>
<name>A0AAE1CCW9_9PEZI</name>
<evidence type="ECO:0000256" key="1">
    <source>
        <dbReference type="SAM" id="MobiDB-lite"/>
    </source>
</evidence>
<reference evidence="2" key="1">
    <citation type="journal article" date="2023" name="Mol. Phylogenet. Evol.">
        <title>Genome-scale phylogeny and comparative genomics of the fungal order Sordariales.</title>
        <authorList>
            <person name="Hensen N."/>
            <person name="Bonometti L."/>
            <person name="Westerberg I."/>
            <person name="Brannstrom I.O."/>
            <person name="Guillou S."/>
            <person name="Cros-Aarteil S."/>
            <person name="Calhoun S."/>
            <person name="Haridas S."/>
            <person name="Kuo A."/>
            <person name="Mondo S."/>
            <person name="Pangilinan J."/>
            <person name="Riley R."/>
            <person name="LaButti K."/>
            <person name="Andreopoulos B."/>
            <person name="Lipzen A."/>
            <person name="Chen C."/>
            <person name="Yan M."/>
            <person name="Daum C."/>
            <person name="Ng V."/>
            <person name="Clum A."/>
            <person name="Steindorff A."/>
            <person name="Ohm R.A."/>
            <person name="Martin F."/>
            <person name="Silar P."/>
            <person name="Natvig D.O."/>
            <person name="Lalanne C."/>
            <person name="Gautier V."/>
            <person name="Ament-Velasquez S.L."/>
            <person name="Kruys A."/>
            <person name="Hutchinson M.I."/>
            <person name="Powell A.J."/>
            <person name="Barry K."/>
            <person name="Miller A.N."/>
            <person name="Grigoriev I.V."/>
            <person name="Debuchy R."/>
            <person name="Gladieux P."/>
            <person name="Hiltunen Thoren M."/>
            <person name="Johannesson H."/>
        </authorList>
    </citation>
    <scope>NUCLEOTIDE SEQUENCE</scope>
    <source>
        <strain evidence="2">CBS 314.62</strain>
    </source>
</reference>